<name>A0A1J5S4K7_9ZZZZ</name>
<sequence>MLDLKEKYIVNKQQKQVAVQLDMKTFKRLEEVLEDYALAQYMIESENDEKLSLNEAQVYYKKLKKK</sequence>
<evidence type="ECO:0000313" key="1">
    <source>
        <dbReference type="EMBL" id="OIR03377.1"/>
    </source>
</evidence>
<dbReference type="InterPro" id="IPR049537">
    <property type="entry name" value="RelB-like"/>
</dbReference>
<evidence type="ECO:0008006" key="2">
    <source>
        <dbReference type="Google" id="ProtNLM"/>
    </source>
</evidence>
<dbReference type="Pfam" id="PF18506">
    <property type="entry name" value="RelB-like"/>
    <property type="match status" value="1"/>
</dbReference>
<reference evidence="1" key="1">
    <citation type="submission" date="2016-10" db="EMBL/GenBank/DDBJ databases">
        <title>Sequence of Gallionella enrichment culture.</title>
        <authorList>
            <person name="Poehlein A."/>
            <person name="Muehling M."/>
            <person name="Daniel R."/>
        </authorList>
    </citation>
    <scope>NUCLEOTIDE SEQUENCE</scope>
</reference>
<organism evidence="1">
    <name type="scientific">mine drainage metagenome</name>
    <dbReference type="NCBI Taxonomy" id="410659"/>
    <lineage>
        <taxon>unclassified sequences</taxon>
        <taxon>metagenomes</taxon>
        <taxon>ecological metagenomes</taxon>
    </lineage>
</organism>
<proteinExistence type="predicted"/>
<gene>
    <name evidence="1" type="ORF">GALL_144480</name>
</gene>
<dbReference type="Gene3D" id="6.10.250.2100">
    <property type="match status" value="1"/>
</dbReference>
<dbReference type="AlphaFoldDB" id="A0A1J5S4K7"/>
<protein>
    <recommendedName>
        <fullName evidence="2">Antitoxin</fullName>
    </recommendedName>
</protein>
<accession>A0A1J5S4K7</accession>
<dbReference type="EMBL" id="MLJW01000066">
    <property type="protein sequence ID" value="OIR03377.1"/>
    <property type="molecule type" value="Genomic_DNA"/>
</dbReference>
<comment type="caution">
    <text evidence="1">The sequence shown here is derived from an EMBL/GenBank/DDBJ whole genome shotgun (WGS) entry which is preliminary data.</text>
</comment>